<accession>A0A1Q3E1U0</accession>
<dbReference type="SUPFAM" id="SSF51197">
    <property type="entry name" value="Clavaminate synthase-like"/>
    <property type="match status" value="1"/>
</dbReference>
<evidence type="ECO:0000256" key="1">
    <source>
        <dbReference type="SAM" id="MobiDB-lite"/>
    </source>
</evidence>
<feature type="compositionally biased region" description="Low complexity" evidence="1">
    <location>
        <begin position="888"/>
        <end position="900"/>
    </location>
</feature>
<name>A0A1Q3E1U0_LENED</name>
<protein>
    <recommendedName>
        <fullName evidence="2">JmjC domain-containing protein</fullName>
    </recommendedName>
</protein>
<keyword evidence="4" id="KW-1185">Reference proteome</keyword>
<feature type="region of interest" description="Disordered" evidence="1">
    <location>
        <begin position="20"/>
        <end position="40"/>
    </location>
</feature>
<feature type="compositionally biased region" description="Basic and acidic residues" evidence="1">
    <location>
        <begin position="919"/>
        <end position="931"/>
    </location>
</feature>
<dbReference type="Pfam" id="PF02373">
    <property type="entry name" value="JmjC"/>
    <property type="match status" value="1"/>
</dbReference>
<gene>
    <name evidence="3" type="ORF">LENED_002771</name>
</gene>
<feature type="region of interest" description="Disordered" evidence="1">
    <location>
        <begin position="687"/>
        <end position="743"/>
    </location>
</feature>
<feature type="compositionally biased region" description="Basic and acidic residues" evidence="1">
    <location>
        <begin position="991"/>
        <end position="1001"/>
    </location>
</feature>
<evidence type="ECO:0000259" key="2">
    <source>
        <dbReference type="PROSITE" id="PS51184"/>
    </source>
</evidence>
<feature type="compositionally biased region" description="Polar residues" evidence="1">
    <location>
        <begin position="719"/>
        <end position="730"/>
    </location>
</feature>
<sequence>MRRTMEERRAELMREYLPTVPTSADVRTEPSTESGASCSSCDSTINMESKVVQPLTKSPDQILSCKGWTLSSLLNDNKNFHAAPRISVSKVTEKLLASSDADGIPFVIEGLQHLPGWRKELLSVDWLKDDSLLKEVPVRNIHNNVDTTLPLSEFLERTRKSSPFVQPGESERLYGKDLETPKPWIEWLHRGKIVPSELLPTTDNLLVYLPESAQVDTLMSYIGTGDTFTPSHKDLCASHGHNLMCYTENGGSSFWFMTRREDARKVTNYFHHKLGHDIDHESCVTSVQDFANAPFPVYIIEQKLGDLVIVPRMSCHQVVNHGGLTVKMSWSRMSLKSISQAVYYELPLYRRVCRPETYRVRLTLYHTIRTLYRNFSEQMNQRTSASGNEVDIGKQSRRLAYALRIFDDVLQNECVEDYASNETKSSRGSRSFGRPVPTKVYNLRRKLPFSVEEHSKLLVFWHEFGNKRQKCYFAARVHLIDFHTAMLHSIYILLDREKDVQKSHRSHHTRHKQGPKEYDTHLPKYMFDERSANRPGNFEIQMVNLALSFPKCRPINFSSTHAGWYDSIIIAPVVIRSGTPPRSMASVSPPPPPYIAETPNNTIHDTLTNLGPQANSPPTTDLSSPAIDITTSSSRRRRPRKTQPSSSKKQRLILDYVLIPTSSLHRVKKETRKAPVVQKEIEVLEITESESESDEQTSQMQRNIVPQLPDRRRIRGAVSPSSNDPSSTPAKPSRKPRGEGAEGGLALDEISLLRLENTELRFRLANLEHAVHQPTPVQQAQIQDPNAFYLHATFIQRTVQHAVADTLQTVINSMPPSAAIVNTPPSVARSSHLPQQGNFWHDNAQGPSNYPRNQYNRNPNYSRTNYNYNRGPGRYHERGRRWTNVPNSASSQHISSSSRTESSKGIERNPAARPDAEEERSHAEDPPDRRLVGIRTVRASNTQDIVRTSPNLQTSDNTQFWEDNYEKVDDDPVPPVLKGGPADSSQSNSIRRSDELHKDLTHNPWETPS</sequence>
<feature type="region of interest" description="Disordered" evidence="1">
    <location>
        <begin position="581"/>
        <end position="649"/>
    </location>
</feature>
<feature type="compositionally biased region" description="Polar residues" evidence="1">
    <location>
        <begin position="29"/>
        <end position="40"/>
    </location>
</feature>
<feature type="domain" description="JmjC" evidence="2">
    <location>
        <begin position="169"/>
        <end position="349"/>
    </location>
</feature>
<dbReference type="InterPro" id="IPR003347">
    <property type="entry name" value="JmjC_dom"/>
</dbReference>
<organism evidence="3 4">
    <name type="scientific">Lentinula edodes</name>
    <name type="common">Shiitake mushroom</name>
    <name type="synonym">Lentinus edodes</name>
    <dbReference type="NCBI Taxonomy" id="5353"/>
    <lineage>
        <taxon>Eukaryota</taxon>
        <taxon>Fungi</taxon>
        <taxon>Dikarya</taxon>
        <taxon>Basidiomycota</taxon>
        <taxon>Agaricomycotina</taxon>
        <taxon>Agaricomycetes</taxon>
        <taxon>Agaricomycetidae</taxon>
        <taxon>Agaricales</taxon>
        <taxon>Marasmiineae</taxon>
        <taxon>Omphalotaceae</taxon>
        <taxon>Lentinula</taxon>
    </lineage>
</organism>
<dbReference type="EMBL" id="BDGU01000053">
    <property type="protein sequence ID" value="GAW01190.1"/>
    <property type="molecule type" value="Genomic_DNA"/>
</dbReference>
<dbReference type="STRING" id="5353.A0A1Q3E1U0"/>
<dbReference type="AlphaFoldDB" id="A0A1Q3E1U0"/>
<feature type="region of interest" description="Disordered" evidence="1">
    <location>
        <begin position="822"/>
        <end position="1009"/>
    </location>
</feature>
<evidence type="ECO:0000313" key="3">
    <source>
        <dbReference type="EMBL" id="GAW01190.1"/>
    </source>
</evidence>
<reference evidence="3 4" key="1">
    <citation type="submission" date="2016-08" db="EMBL/GenBank/DDBJ databases">
        <authorList>
            <consortium name="Lentinula edodes genome sequencing consortium"/>
            <person name="Sakamoto Y."/>
            <person name="Nakade K."/>
            <person name="Sato S."/>
            <person name="Yoshida Y."/>
            <person name="Miyazaki K."/>
            <person name="Natsume S."/>
            <person name="Konno N."/>
        </authorList>
    </citation>
    <scope>NUCLEOTIDE SEQUENCE [LARGE SCALE GENOMIC DNA]</scope>
    <source>
        <strain evidence="3 4">NBRC 111202</strain>
    </source>
</reference>
<dbReference type="SMART" id="SM00558">
    <property type="entry name" value="JmjC"/>
    <property type="match status" value="1"/>
</dbReference>
<dbReference type="Gene3D" id="2.60.120.650">
    <property type="entry name" value="Cupin"/>
    <property type="match status" value="1"/>
</dbReference>
<reference evidence="3 4" key="2">
    <citation type="submission" date="2017-02" db="EMBL/GenBank/DDBJ databases">
        <title>A genome survey and senescence transcriptome analysis in Lentinula edodes.</title>
        <authorList>
            <person name="Sakamoto Y."/>
            <person name="Nakade K."/>
            <person name="Sato S."/>
            <person name="Yoshida Y."/>
            <person name="Miyazaki K."/>
            <person name="Natsume S."/>
            <person name="Konno N."/>
        </authorList>
    </citation>
    <scope>NUCLEOTIDE SEQUENCE [LARGE SCALE GENOMIC DNA]</scope>
    <source>
        <strain evidence="3 4">NBRC 111202</strain>
    </source>
</reference>
<evidence type="ECO:0000313" key="4">
    <source>
        <dbReference type="Proteomes" id="UP000188533"/>
    </source>
</evidence>
<comment type="caution">
    <text evidence="3">The sequence shown here is derived from an EMBL/GenBank/DDBJ whole genome shotgun (WGS) entry which is preliminary data.</text>
</comment>
<feature type="compositionally biased region" description="Polar residues" evidence="1">
    <location>
        <begin position="823"/>
        <end position="838"/>
    </location>
</feature>
<proteinExistence type="predicted"/>
<dbReference type="PROSITE" id="PS51184">
    <property type="entry name" value="JMJC"/>
    <property type="match status" value="1"/>
</dbReference>
<dbReference type="Proteomes" id="UP000188533">
    <property type="component" value="Unassembled WGS sequence"/>
</dbReference>
<feature type="compositionally biased region" description="Polar residues" evidence="1">
    <location>
        <begin position="598"/>
        <end position="623"/>
    </location>
</feature>
<feature type="compositionally biased region" description="Polar residues" evidence="1">
    <location>
        <begin position="938"/>
        <end position="961"/>
    </location>
</feature>
<feature type="compositionally biased region" description="Low complexity" evidence="1">
    <location>
        <begin position="847"/>
        <end position="863"/>
    </location>
</feature>